<dbReference type="EMBL" id="CP017420">
    <property type="protein sequence ID" value="AOV02395.1"/>
    <property type="molecule type" value="Genomic_DNA"/>
</dbReference>
<feature type="region of interest" description="Disordered" evidence="1">
    <location>
        <begin position="1"/>
        <end position="33"/>
    </location>
</feature>
<evidence type="ECO:0000313" key="4">
    <source>
        <dbReference type="Proteomes" id="UP000095607"/>
    </source>
</evidence>
<keyword evidence="4" id="KW-1185">Reference proteome</keyword>
<sequence length="85" mass="9936">MARRGKLEQQALPGRPEQRDQQEPMDPLGLKGQLVPKERLGLKDLQDQPELLVRQGQQAQQVAQRMSQRLCMRQHLSRPRRMQTN</sequence>
<name>A0ABM6E2V2_9BURK</name>
<evidence type="ECO:0000313" key="3">
    <source>
        <dbReference type="EMBL" id="AOV02395.1"/>
    </source>
</evidence>
<evidence type="ECO:0000313" key="2">
    <source>
        <dbReference type="EMBL" id="AOV01689.1"/>
    </source>
</evidence>
<dbReference type="EMBL" id="CP017420">
    <property type="protein sequence ID" value="AOV01689.1"/>
    <property type="molecule type" value="Genomic_DNA"/>
</dbReference>
<gene>
    <name evidence="2" type="ORF">BI380_10150</name>
    <name evidence="3" type="ORF">BI380_14140</name>
</gene>
<evidence type="ECO:0000256" key="1">
    <source>
        <dbReference type="SAM" id="MobiDB-lite"/>
    </source>
</evidence>
<organism evidence="2 4">
    <name type="scientific">Delftia tsuruhatensis</name>
    <dbReference type="NCBI Taxonomy" id="180282"/>
    <lineage>
        <taxon>Bacteria</taxon>
        <taxon>Pseudomonadati</taxon>
        <taxon>Pseudomonadota</taxon>
        <taxon>Betaproteobacteria</taxon>
        <taxon>Burkholderiales</taxon>
        <taxon>Comamonadaceae</taxon>
        <taxon>Delftia</taxon>
    </lineage>
</organism>
<dbReference type="Proteomes" id="UP000095607">
    <property type="component" value="Chromosome"/>
</dbReference>
<reference evidence="2 4" key="1">
    <citation type="submission" date="2016-09" db="EMBL/GenBank/DDBJ databases">
        <title>Complete genome sequence of Deltia acidovorans CM13 isolated from murine proximal colonic tissue.</title>
        <authorList>
            <person name="Saffarian A."/>
        </authorList>
    </citation>
    <scope>NUCLEOTIDE SEQUENCE [LARGE SCALE GENOMIC DNA]</scope>
    <source>
        <strain evidence="2 4">CM13</strain>
    </source>
</reference>
<proteinExistence type="predicted"/>
<protein>
    <submittedName>
        <fullName evidence="2">Uncharacterized protein</fullName>
    </submittedName>
</protein>
<accession>A0ABM6E2V2</accession>